<evidence type="ECO:0000313" key="2">
    <source>
        <dbReference type="EMBL" id="EFE65910.2"/>
    </source>
</evidence>
<dbReference type="AlphaFoldDB" id="D6A5V9"/>
<dbReference type="Proteomes" id="UP000003824">
    <property type="component" value="Unassembled WGS sequence"/>
</dbReference>
<protein>
    <submittedName>
        <fullName evidence="2">Uncharacterized protein</fullName>
    </submittedName>
</protein>
<sequence>MSPASPRARTRCSPRPSWRPRAAPSPSSPRGSTGPTSSTRATPPLRREPCSLFNRLLAAADEVLVLPYDTADRDAYEAAHAELLRRADRLVAVRNGEPPSGRGGGAVDTDLAARAAVISVDVV</sequence>
<proteinExistence type="predicted"/>
<feature type="compositionally biased region" description="Low complexity" evidence="1">
    <location>
        <begin position="11"/>
        <end position="44"/>
    </location>
</feature>
<accession>D6A5V9</accession>
<evidence type="ECO:0000313" key="3">
    <source>
        <dbReference type="Proteomes" id="UP000003824"/>
    </source>
</evidence>
<dbReference type="EMBL" id="DS999641">
    <property type="protein sequence ID" value="EFE65910.2"/>
    <property type="molecule type" value="Genomic_DNA"/>
</dbReference>
<evidence type="ECO:0000256" key="1">
    <source>
        <dbReference type="SAM" id="MobiDB-lite"/>
    </source>
</evidence>
<name>D6A5V9_STRV1</name>
<organism evidence="2 3">
    <name type="scientific">Streptomyces viridosporus (strain ATCC 14672 / DSM 40746 / JCM 4963 / KCTC 9882 / NRRL B-12104 / FH 1290)</name>
    <name type="common">Streptomyces ghanaensis</name>
    <dbReference type="NCBI Taxonomy" id="566461"/>
    <lineage>
        <taxon>Bacteria</taxon>
        <taxon>Bacillati</taxon>
        <taxon>Actinomycetota</taxon>
        <taxon>Actinomycetes</taxon>
        <taxon>Kitasatosporales</taxon>
        <taxon>Streptomycetaceae</taxon>
        <taxon>Streptomyces</taxon>
    </lineage>
</organism>
<gene>
    <name evidence="2" type="ORF">SSFG_01163</name>
</gene>
<reference evidence="3" key="1">
    <citation type="submission" date="2008-12" db="EMBL/GenBank/DDBJ databases">
        <title>Annotation of Streptomyces ghanaensis ATCC 14672.</title>
        <authorList>
            <consortium name="The Broad Institute Genome Sequencing Platform"/>
            <consortium name="Broad Institute Microbial Sequencing Center"/>
            <person name="Fischbach M."/>
            <person name="Ward D."/>
            <person name="Young S."/>
            <person name="Kodira C.D."/>
            <person name="Zeng Q."/>
            <person name="Koehrsen M."/>
            <person name="Godfrey P."/>
            <person name="Alvarado L."/>
            <person name="Berlin A.M."/>
            <person name="Borenstein D."/>
            <person name="Chen Z."/>
            <person name="Engels R."/>
            <person name="Freedman E."/>
            <person name="Gellesch M."/>
            <person name="Goldberg J."/>
            <person name="Griggs A."/>
            <person name="Gujja S."/>
            <person name="Heiman D.I."/>
            <person name="Hepburn T.A."/>
            <person name="Howarth C."/>
            <person name="Jen D."/>
            <person name="Larson L."/>
            <person name="Lewis B."/>
            <person name="Mehta T."/>
            <person name="Park D."/>
            <person name="Pearson M."/>
            <person name="Roberts A."/>
            <person name="Saif S."/>
            <person name="Shea T.D."/>
            <person name="Shenoy N."/>
            <person name="Sisk P."/>
            <person name="Stolte C."/>
            <person name="Sykes S.N."/>
            <person name="Walk T."/>
            <person name="White J."/>
            <person name="Yandava C."/>
            <person name="Straight P."/>
            <person name="Clardy J."/>
            <person name="Hung D."/>
            <person name="Kolter R."/>
            <person name="Mekalanos J."/>
            <person name="Walker S."/>
            <person name="Walsh C.T."/>
            <person name="Wieland B.L.C."/>
            <person name="Ilzarbe M."/>
            <person name="Galagan J."/>
            <person name="Nusbaum C."/>
            <person name="Birren B."/>
        </authorList>
    </citation>
    <scope>NUCLEOTIDE SEQUENCE [LARGE SCALE GENOMIC DNA]</scope>
    <source>
        <strain evidence="3">ATCC 14672 / DSM 40746 / JCM 4963 / KCTC 9882 / NRRL B-12104 / FH 1290</strain>
    </source>
</reference>
<feature type="region of interest" description="Disordered" evidence="1">
    <location>
        <begin position="1"/>
        <end position="47"/>
    </location>
</feature>